<comment type="caution">
    <text evidence="2">The sequence shown here is derived from an EMBL/GenBank/DDBJ whole genome shotgun (WGS) entry which is preliminary data.</text>
</comment>
<dbReference type="Proteomes" id="UP000756921">
    <property type="component" value="Unassembled WGS sequence"/>
</dbReference>
<proteinExistence type="predicted"/>
<reference evidence="2" key="1">
    <citation type="journal article" date="2020" name="Mol. Plant Microbe Interact.">
        <title>Genome Sequence of the Biocontrol Agent Coniothyrium minitans strain Conio (IMI 134523).</title>
        <authorList>
            <person name="Patel D."/>
            <person name="Shittu T.A."/>
            <person name="Baroncelli R."/>
            <person name="Muthumeenakshi S."/>
            <person name="Osborne T.H."/>
            <person name="Janganan T.K."/>
            <person name="Sreenivasaprasad S."/>
        </authorList>
    </citation>
    <scope>NUCLEOTIDE SEQUENCE</scope>
    <source>
        <strain evidence="2">Conio</strain>
    </source>
</reference>
<protein>
    <submittedName>
        <fullName evidence="2">Uncharacterized protein</fullName>
    </submittedName>
</protein>
<dbReference type="EMBL" id="WJXW01000010">
    <property type="protein sequence ID" value="KAF9732793.1"/>
    <property type="molecule type" value="Genomic_DNA"/>
</dbReference>
<accession>A0A9P6GCW2</accession>
<evidence type="ECO:0000313" key="3">
    <source>
        <dbReference type="Proteomes" id="UP000756921"/>
    </source>
</evidence>
<keyword evidence="3" id="KW-1185">Reference proteome</keyword>
<feature type="region of interest" description="Disordered" evidence="1">
    <location>
        <begin position="66"/>
        <end position="160"/>
    </location>
</feature>
<evidence type="ECO:0000313" key="2">
    <source>
        <dbReference type="EMBL" id="KAF9732793.1"/>
    </source>
</evidence>
<sequence>MASSMRKASLRETLSIAHTAECKLHLAVNRPDRDLRFMLGHALTLDSVSLRLVEIEKEAATIRQPSHATNIKFQAAPNGPTKRRTSPPPNRLAEMHASDDDEEDEDADDYASSDDEQDELSLMRFPSGSAKPPLQEPPDLVPSGEDSSDEEDPPSPELPSEEVLRDIMKGDGDAGLVSAYAGVEKCPCHGRQADAPRIQRMWEIPAREGEKRADGVRVAVAEVAA</sequence>
<dbReference type="AlphaFoldDB" id="A0A9P6GCW2"/>
<organism evidence="2 3">
    <name type="scientific">Paraphaeosphaeria minitans</name>
    <dbReference type="NCBI Taxonomy" id="565426"/>
    <lineage>
        <taxon>Eukaryota</taxon>
        <taxon>Fungi</taxon>
        <taxon>Dikarya</taxon>
        <taxon>Ascomycota</taxon>
        <taxon>Pezizomycotina</taxon>
        <taxon>Dothideomycetes</taxon>
        <taxon>Pleosporomycetidae</taxon>
        <taxon>Pleosporales</taxon>
        <taxon>Massarineae</taxon>
        <taxon>Didymosphaeriaceae</taxon>
        <taxon>Paraphaeosphaeria</taxon>
    </lineage>
</organism>
<dbReference type="OrthoDB" id="3938221at2759"/>
<evidence type="ECO:0000256" key="1">
    <source>
        <dbReference type="SAM" id="MobiDB-lite"/>
    </source>
</evidence>
<name>A0A9P6GCW2_9PLEO</name>
<gene>
    <name evidence="2" type="ORF">PMIN01_09651</name>
</gene>
<feature type="compositionally biased region" description="Acidic residues" evidence="1">
    <location>
        <begin position="99"/>
        <end position="119"/>
    </location>
</feature>